<dbReference type="CDD" id="cd09999">
    <property type="entry name" value="Arginase-like_1"/>
    <property type="match status" value="1"/>
</dbReference>
<protein>
    <recommendedName>
        <fullName evidence="7">Arginase</fullName>
    </recommendedName>
</protein>
<reference evidence="5" key="1">
    <citation type="submission" date="2023-06" db="EMBL/GenBank/DDBJ databases">
        <title>Conoideocrella luteorostrata (Hypocreales: Clavicipitaceae), a potential biocontrol fungus for elongate hemlock scale in United States Christmas tree production areas.</title>
        <authorList>
            <person name="Barrett H."/>
            <person name="Lovett B."/>
            <person name="Macias A.M."/>
            <person name="Stajich J.E."/>
            <person name="Kasson M.T."/>
        </authorList>
    </citation>
    <scope>NUCLEOTIDE SEQUENCE</scope>
    <source>
        <strain evidence="5">ARSEF 14590</strain>
    </source>
</reference>
<dbReference type="InterPro" id="IPR006035">
    <property type="entry name" value="Ureohydrolase"/>
</dbReference>
<dbReference type="PROSITE" id="PS51409">
    <property type="entry name" value="ARGINASE_2"/>
    <property type="match status" value="1"/>
</dbReference>
<gene>
    <name evidence="5" type="ORF">QQS21_006010</name>
</gene>
<dbReference type="EMBL" id="JASWJB010000106">
    <property type="protein sequence ID" value="KAK2597386.1"/>
    <property type="molecule type" value="Genomic_DNA"/>
</dbReference>
<dbReference type="PANTHER" id="PTHR43782">
    <property type="entry name" value="ARGINASE"/>
    <property type="match status" value="1"/>
</dbReference>
<evidence type="ECO:0000256" key="4">
    <source>
        <dbReference type="PROSITE-ProRule" id="PRU00742"/>
    </source>
</evidence>
<keyword evidence="1" id="KW-0479">Metal-binding</keyword>
<dbReference type="Pfam" id="PF00491">
    <property type="entry name" value="Arginase"/>
    <property type="match status" value="1"/>
</dbReference>
<dbReference type="InterPro" id="IPR023696">
    <property type="entry name" value="Ureohydrolase_dom_sf"/>
</dbReference>
<keyword evidence="2" id="KW-0378">Hydrolase</keyword>
<evidence type="ECO:0000256" key="1">
    <source>
        <dbReference type="ARBA" id="ARBA00022723"/>
    </source>
</evidence>
<proteinExistence type="inferred from homology"/>
<dbReference type="Gene3D" id="3.40.800.10">
    <property type="entry name" value="Ureohydrolase domain"/>
    <property type="match status" value="1"/>
</dbReference>
<keyword evidence="3" id="KW-0464">Manganese</keyword>
<comment type="caution">
    <text evidence="5">The sequence shown here is derived from an EMBL/GenBank/DDBJ whole genome shotgun (WGS) entry which is preliminary data.</text>
</comment>
<comment type="similarity">
    <text evidence="4">Belongs to the arginase family.</text>
</comment>
<dbReference type="PRINTS" id="PR00116">
    <property type="entry name" value="ARGINASE"/>
</dbReference>
<organism evidence="5 6">
    <name type="scientific">Conoideocrella luteorostrata</name>
    <dbReference type="NCBI Taxonomy" id="1105319"/>
    <lineage>
        <taxon>Eukaryota</taxon>
        <taxon>Fungi</taxon>
        <taxon>Dikarya</taxon>
        <taxon>Ascomycota</taxon>
        <taxon>Pezizomycotina</taxon>
        <taxon>Sordariomycetes</taxon>
        <taxon>Hypocreomycetidae</taxon>
        <taxon>Hypocreales</taxon>
        <taxon>Clavicipitaceae</taxon>
        <taxon>Conoideocrella</taxon>
    </lineage>
</organism>
<evidence type="ECO:0000313" key="6">
    <source>
        <dbReference type="Proteomes" id="UP001251528"/>
    </source>
</evidence>
<dbReference type="GO" id="GO:0004053">
    <property type="term" value="F:arginase activity"/>
    <property type="evidence" value="ECO:0007669"/>
    <property type="project" value="TreeGrafter"/>
</dbReference>
<evidence type="ECO:0000256" key="2">
    <source>
        <dbReference type="ARBA" id="ARBA00022801"/>
    </source>
</evidence>
<dbReference type="Proteomes" id="UP001251528">
    <property type="component" value="Unassembled WGS sequence"/>
</dbReference>
<dbReference type="PANTHER" id="PTHR43782:SF3">
    <property type="entry name" value="ARGINASE"/>
    <property type="match status" value="1"/>
</dbReference>
<name>A0AAJ0CNP9_9HYPO</name>
<keyword evidence="6" id="KW-1185">Reference proteome</keyword>
<dbReference type="AlphaFoldDB" id="A0AAJ0CNP9"/>
<dbReference type="SUPFAM" id="SSF52768">
    <property type="entry name" value="Arginase/deacetylase"/>
    <property type="match status" value="1"/>
</dbReference>
<dbReference type="GO" id="GO:0005829">
    <property type="term" value="C:cytosol"/>
    <property type="evidence" value="ECO:0007669"/>
    <property type="project" value="TreeGrafter"/>
</dbReference>
<evidence type="ECO:0008006" key="7">
    <source>
        <dbReference type="Google" id="ProtNLM"/>
    </source>
</evidence>
<dbReference type="GO" id="GO:0005634">
    <property type="term" value="C:nucleus"/>
    <property type="evidence" value="ECO:0007669"/>
    <property type="project" value="TreeGrafter"/>
</dbReference>
<dbReference type="GO" id="GO:0030145">
    <property type="term" value="F:manganese ion binding"/>
    <property type="evidence" value="ECO:0007669"/>
    <property type="project" value="TreeGrafter"/>
</dbReference>
<sequence length="296" mass="31803">MSKRAFKSLSLILSPYHCGTRANGPGAGPLFLQARGLIPVLKEFGLPIHEAEIEPVDELDGELARGFEILRRTSELVSQARRNRSFPIILSGNCTGAVGVAAGLTASGDISGQNLGCVWFDAHDDFHTPDTITSGYGDSMPIAILAGLCYKKLVQSVPGHEPLDLDNLVHVGMRDVTPDERRRVLDAGFDIIWGSTETKVDFGSRLGALLENRRLGKTMVHVDLDSLDASIGKANKLASYGGVLEEDLLRCLDHTAKLTDPLALTLASFDPGYEGAANVSEVAIRGVQVFLRNVLA</sequence>
<evidence type="ECO:0000256" key="3">
    <source>
        <dbReference type="ARBA" id="ARBA00023211"/>
    </source>
</evidence>
<accession>A0AAJ0CNP9</accession>
<evidence type="ECO:0000313" key="5">
    <source>
        <dbReference type="EMBL" id="KAK2597386.1"/>
    </source>
</evidence>